<feature type="domain" description="MacB-like periplasmic core" evidence="8">
    <location>
        <begin position="20"/>
        <end position="239"/>
    </location>
</feature>
<dbReference type="GO" id="GO:0005886">
    <property type="term" value="C:plasma membrane"/>
    <property type="evidence" value="ECO:0007669"/>
    <property type="project" value="UniProtKB-SubCell"/>
</dbReference>
<evidence type="ECO:0000313" key="10">
    <source>
        <dbReference type="Proteomes" id="UP000008720"/>
    </source>
</evidence>
<feature type="domain" description="ABC3 transporter permease C-terminal" evidence="7">
    <location>
        <begin position="679"/>
        <end position="790"/>
    </location>
</feature>
<feature type="transmembrane region" description="Helical" evidence="6">
    <location>
        <begin position="421"/>
        <end position="445"/>
    </location>
</feature>
<feature type="transmembrane region" description="Helical" evidence="6">
    <location>
        <begin position="282"/>
        <end position="304"/>
    </location>
</feature>
<proteinExistence type="predicted"/>
<protein>
    <recommendedName>
        <fullName evidence="11">ABC3 transporter permease protein domain-containing protein</fullName>
    </recommendedName>
</protein>
<dbReference type="HOGENOM" id="CLU_008713_1_0_10"/>
<evidence type="ECO:0008006" key="11">
    <source>
        <dbReference type="Google" id="ProtNLM"/>
    </source>
</evidence>
<dbReference type="STRING" id="643867.Ftrac_3426"/>
<dbReference type="EMBL" id="CP002349">
    <property type="protein sequence ID" value="ADR23400.1"/>
    <property type="molecule type" value="Genomic_DNA"/>
</dbReference>
<feature type="domain" description="ABC3 transporter permease C-terminal" evidence="7">
    <location>
        <begin position="288"/>
        <end position="401"/>
    </location>
</feature>
<dbReference type="Pfam" id="PF02687">
    <property type="entry name" value="FtsX"/>
    <property type="match status" value="2"/>
</dbReference>
<evidence type="ECO:0000256" key="6">
    <source>
        <dbReference type="SAM" id="Phobius"/>
    </source>
</evidence>
<dbReference type="PANTHER" id="PTHR30572">
    <property type="entry name" value="MEMBRANE COMPONENT OF TRANSPORTER-RELATED"/>
    <property type="match status" value="1"/>
</dbReference>
<comment type="subcellular location">
    <subcellularLocation>
        <location evidence="1">Cell membrane</location>
        <topology evidence="1">Multi-pass membrane protein</topology>
    </subcellularLocation>
</comment>
<dbReference type="InterPro" id="IPR025857">
    <property type="entry name" value="MacB_PCD"/>
</dbReference>
<keyword evidence="10" id="KW-1185">Reference proteome</keyword>
<feature type="transmembrane region" description="Helical" evidence="6">
    <location>
        <begin position="21"/>
        <end position="42"/>
    </location>
</feature>
<evidence type="ECO:0000256" key="3">
    <source>
        <dbReference type="ARBA" id="ARBA00022692"/>
    </source>
</evidence>
<feature type="domain" description="MacB-like periplasmic core" evidence="8">
    <location>
        <begin position="434"/>
        <end position="598"/>
    </location>
</feature>
<evidence type="ECO:0000256" key="4">
    <source>
        <dbReference type="ARBA" id="ARBA00022989"/>
    </source>
</evidence>
<reference evidence="9 10" key="1">
    <citation type="journal article" date="2011" name="Stand. Genomic Sci.">
        <title>Complete genome sequence of Marivirga tractuosa type strain (H-43).</title>
        <authorList>
            <person name="Pagani I."/>
            <person name="Chertkov O."/>
            <person name="Lapidus A."/>
            <person name="Lucas S."/>
            <person name="Del Rio T.G."/>
            <person name="Tice H."/>
            <person name="Copeland A."/>
            <person name="Cheng J.F."/>
            <person name="Nolan M."/>
            <person name="Saunders E."/>
            <person name="Pitluck S."/>
            <person name="Held B."/>
            <person name="Goodwin L."/>
            <person name="Liolios K."/>
            <person name="Ovchinikova G."/>
            <person name="Ivanova N."/>
            <person name="Mavromatis K."/>
            <person name="Pati A."/>
            <person name="Chen A."/>
            <person name="Palaniappan K."/>
            <person name="Land M."/>
            <person name="Hauser L."/>
            <person name="Jeffries C.D."/>
            <person name="Detter J.C."/>
            <person name="Han C."/>
            <person name="Tapia R."/>
            <person name="Ngatchou-Djao O.D."/>
            <person name="Rohde M."/>
            <person name="Goker M."/>
            <person name="Spring S."/>
            <person name="Sikorski J."/>
            <person name="Woyke T."/>
            <person name="Bristow J."/>
            <person name="Eisen J.A."/>
            <person name="Markowitz V."/>
            <person name="Hugenholtz P."/>
            <person name="Klenk H.P."/>
            <person name="Kyrpides N.C."/>
        </authorList>
    </citation>
    <scope>NUCLEOTIDE SEQUENCE [LARGE SCALE GENOMIC DNA]</scope>
    <source>
        <strain evidence="10">ATCC 23168 / DSM 4126 / NBRC 15989 / NCIMB 1408 / VKM B-1430 / H-43</strain>
    </source>
</reference>
<feature type="transmembrane region" description="Helical" evidence="6">
    <location>
        <begin position="726"/>
        <end position="745"/>
    </location>
</feature>
<accession>E4TMG6</accession>
<evidence type="ECO:0000259" key="8">
    <source>
        <dbReference type="Pfam" id="PF12704"/>
    </source>
</evidence>
<keyword evidence="4 6" id="KW-1133">Transmembrane helix</keyword>
<dbReference type="PANTHER" id="PTHR30572:SF18">
    <property type="entry name" value="ABC-TYPE MACROLIDE FAMILY EXPORT SYSTEM PERMEASE COMPONENT 2"/>
    <property type="match status" value="1"/>
</dbReference>
<keyword evidence="3 6" id="KW-0812">Transmembrane</keyword>
<dbReference type="AlphaFoldDB" id="E4TMG6"/>
<sequence length="797" mass="90254">MLKNYIKIAFRNLWKNKTYSVINIVGLTLGITCSSMLFMLVIDEFSYDSMYDQKDRLYRLIEINTSPEGEREFGMVPGPTGKALSDDYEEIEDYTQLYKFGGQIVFQHNEEAYEERDYYFAEPNFFELFNLEWIAGDPATALEKPFAVVINEEWAMKLFGTTDALGKTLQSGGETDFLVTGVIKDLPQNSHIQYKILVGIPTGMEFYKQISTSWDRYGAYTYLLLNENAQPESIHQKMEGFVASHFEKPEEHDFYLQALPDIHFNSASIEYGVDTNKGEITYVYIFMAIGIFMLLIACINYMNLATAKALDRGKEVGIRKVSGAFQHQLVTQFLSESTLMAFIAFILSFFLVDLLLPIFNSFTDKNFVFNLDTVGTIFLLILGVTVVVGLLSGSYPAILMSRLKTTYILKGAMQTGKGSVALRKVLVSTQFTLSIVMIIATLVAYRQLQYIQDVPLGFENEQMLIVDINNGEVRQRFETIKAEYANSPYVEGVAVSSRVPGEWKSIQEIYTKNFGSADSMKMNYIGFDEDMIDLYKMELTAGANFTGNKSVDSLHIIINETAVQTLGLEDPIGKYLELSDDGTRQQLQIAGVVKDFNFQSLHNEVGPMILGFRSNPFQSIDYFSLKFNSEHTEEVLAHADKVHKMFDTFSSMEYHFLDEQWAAFYKEDRRVSNVFAIGGGVTIFIACLGLFGLASFIIQQRTKEIGIRKVLGANVTNIVGLLSKDFLKLILISILIAVPIAWYAMESWLQDFAYRIDVSWWIFALSGFVVLAIAFFTISIQSLKVAFTNPVDSLKRE</sequence>
<gene>
    <name evidence="9" type="ordered locus">Ftrac_3426</name>
</gene>
<dbReference type="RefSeq" id="WP_013455542.1">
    <property type="nucleotide sequence ID" value="NC_014759.1"/>
</dbReference>
<dbReference type="InterPro" id="IPR050250">
    <property type="entry name" value="Macrolide_Exporter_MacB"/>
</dbReference>
<keyword evidence="5 6" id="KW-0472">Membrane</keyword>
<dbReference type="Proteomes" id="UP000008720">
    <property type="component" value="Chromosome"/>
</dbReference>
<evidence type="ECO:0000256" key="5">
    <source>
        <dbReference type="ARBA" id="ARBA00023136"/>
    </source>
</evidence>
<dbReference type="GO" id="GO:0022857">
    <property type="term" value="F:transmembrane transporter activity"/>
    <property type="evidence" value="ECO:0007669"/>
    <property type="project" value="TreeGrafter"/>
</dbReference>
<evidence type="ECO:0000256" key="1">
    <source>
        <dbReference type="ARBA" id="ARBA00004651"/>
    </source>
</evidence>
<feature type="transmembrane region" description="Helical" evidence="6">
    <location>
        <begin position="674"/>
        <end position="698"/>
    </location>
</feature>
<name>E4TMG6_MARTH</name>
<dbReference type="KEGG" id="mtt:Ftrac_3426"/>
<evidence type="ECO:0000259" key="7">
    <source>
        <dbReference type="Pfam" id="PF02687"/>
    </source>
</evidence>
<feature type="transmembrane region" description="Helical" evidence="6">
    <location>
        <begin position="760"/>
        <end position="780"/>
    </location>
</feature>
<dbReference type="Pfam" id="PF12704">
    <property type="entry name" value="MacB_PCD"/>
    <property type="match status" value="2"/>
</dbReference>
<dbReference type="InterPro" id="IPR003838">
    <property type="entry name" value="ABC3_permease_C"/>
</dbReference>
<feature type="transmembrane region" description="Helical" evidence="6">
    <location>
        <begin position="379"/>
        <end position="400"/>
    </location>
</feature>
<evidence type="ECO:0000313" key="9">
    <source>
        <dbReference type="EMBL" id="ADR23400.1"/>
    </source>
</evidence>
<organism evidence="9 10">
    <name type="scientific">Marivirga tractuosa (strain ATCC 23168 / DSM 4126 / NBRC 15989 / NCIMB 1408 / VKM B-1430 / H-43)</name>
    <name type="common">Microscilla tractuosa</name>
    <name type="synonym">Flexibacter tractuosus</name>
    <dbReference type="NCBI Taxonomy" id="643867"/>
    <lineage>
        <taxon>Bacteria</taxon>
        <taxon>Pseudomonadati</taxon>
        <taxon>Bacteroidota</taxon>
        <taxon>Cytophagia</taxon>
        <taxon>Cytophagales</taxon>
        <taxon>Marivirgaceae</taxon>
        <taxon>Marivirga</taxon>
    </lineage>
</organism>
<dbReference type="OrthoDB" id="5933722at2"/>
<feature type="transmembrane region" description="Helical" evidence="6">
    <location>
        <begin position="339"/>
        <end position="359"/>
    </location>
</feature>
<keyword evidence="2" id="KW-1003">Cell membrane</keyword>
<evidence type="ECO:0000256" key="2">
    <source>
        <dbReference type="ARBA" id="ARBA00022475"/>
    </source>
</evidence>
<dbReference type="eggNOG" id="COG0577">
    <property type="taxonomic scope" value="Bacteria"/>
</dbReference>